<dbReference type="SMART" id="SM00028">
    <property type="entry name" value="TPR"/>
    <property type="match status" value="5"/>
</dbReference>
<dbReference type="InterPro" id="IPR019734">
    <property type="entry name" value="TPR_rpt"/>
</dbReference>
<dbReference type="InterPro" id="IPR011990">
    <property type="entry name" value="TPR-like_helical_dom_sf"/>
</dbReference>
<dbReference type="Gene3D" id="1.25.40.10">
    <property type="entry name" value="Tetratricopeptide repeat domain"/>
    <property type="match status" value="1"/>
</dbReference>
<keyword evidence="4 8" id="KW-0802">TPR repeat</keyword>
<reference evidence="12 13" key="1">
    <citation type="submission" date="2018-09" db="EMBL/GenBank/DDBJ databases">
        <title>Genomic Encyclopedia of Archaeal and Bacterial Type Strains, Phase II (KMG-II): from individual species to whole genera.</title>
        <authorList>
            <person name="Goeker M."/>
        </authorList>
    </citation>
    <scope>NUCLEOTIDE SEQUENCE [LARGE SCALE GENOMIC DNA]</scope>
    <source>
        <strain evidence="12 13">DSM 13151</strain>
    </source>
</reference>
<feature type="repeat" description="TPR" evidence="8">
    <location>
        <begin position="354"/>
        <end position="387"/>
    </location>
</feature>
<keyword evidence="13" id="KW-1185">Reference proteome</keyword>
<accession>A0A419WHL8</accession>
<feature type="repeat" description="TPR" evidence="8">
    <location>
        <begin position="320"/>
        <end position="353"/>
    </location>
</feature>
<proteinExistence type="inferred from homology"/>
<evidence type="ECO:0000256" key="4">
    <source>
        <dbReference type="ARBA" id="ARBA00022803"/>
    </source>
</evidence>
<evidence type="ECO:0000256" key="8">
    <source>
        <dbReference type="PROSITE-ProRule" id="PRU00339"/>
    </source>
</evidence>
<dbReference type="Proteomes" id="UP000283805">
    <property type="component" value="Unassembled WGS sequence"/>
</dbReference>
<dbReference type="RefSeq" id="WP_147376639.1">
    <property type="nucleotide sequence ID" value="NZ_RAPO01000002.1"/>
</dbReference>
<feature type="compositionally biased region" description="Basic and acidic residues" evidence="9">
    <location>
        <begin position="433"/>
        <end position="452"/>
    </location>
</feature>
<evidence type="ECO:0000256" key="3">
    <source>
        <dbReference type="ARBA" id="ARBA00022737"/>
    </source>
</evidence>
<dbReference type="PANTHER" id="PTHR46208">
    <property type="entry name" value="MITOCHONDRIAL IMPORT RECEPTOR SUBUNIT TOM70"/>
    <property type="match status" value="1"/>
</dbReference>
<feature type="domain" description="MalT-like TPR region" evidence="11">
    <location>
        <begin position="213"/>
        <end position="386"/>
    </location>
</feature>
<sequence length="471" mass="52570">MGTNEWNAQRLFEIVFFTGVVLHELSHAVVCRAFDVEYRMRLTFLDANAGRSHLLFPQVVTSTVMAVLISISPFSLIAPALLVTMLVGIALEFGSMAGTILALILVVQGIGICLSAVPSESDLEALFVQCTVFDGRLWWLSVVGINTVQFSGLFLWLIVTYGYVVGSGWSAPPLDTVIMVIGATGFSILIGLGPDIDMEAIYRAEVDLRSQYAGLCWYQNNDEEANRQFLRTIDIVEKHGIEHTTVYTSYAGLLFERGQTEAATDYCQHAIEIDPECVPSHITYAGILVRQERYDEAERHCKRALELTIDEDIERVYHRAKAHVNYAEVLREQGRFDEAEDHCHRGLEMNPDEAHAHASYAELCAERGQISDAERRYERALELGPETAVIRAGYAEFLADHGDDRAAEHQFQRALELNPDCKPATDGYATFLEDRGRSEEAQRYADRTDSTHGADSADVAVRHENTVDSRG</sequence>
<dbReference type="SUPFAM" id="SSF48452">
    <property type="entry name" value="TPR-like"/>
    <property type="match status" value="1"/>
</dbReference>
<evidence type="ECO:0000256" key="5">
    <source>
        <dbReference type="ARBA" id="ARBA00022989"/>
    </source>
</evidence>
<comment type="caution">
    <text evidence="12">The sequence shown here is derived from an EMBL/GenBank/DDBJ whole genome shotgun (WGS) entry which is preliminary data.</text>
</comment>
<evidence type="ECO:0000256" key="2">
    <source>
        <dbReference type="ARBA" id="ARBA00022692"/>
    </source>
</evidence>
<dbReference type="PANTHER" id="PTHR46208:SF1">
    <property type="entry name" value="MITOCHONDRIAL IMPORT RECEPTOR SUBUNIT TOM70"/>
    <property type="match status" value="1"/>
</dbReference>
<evidence type="ECO:0000256" key="1">
    <source>
        <dbReference type="ARBA" id="ARBA00004167"/>
    </source>
</evidence>
<evidence type="ECO:0000259" key="11">
    <source>
        <dbReference type="Pfam" id="PF17874"/>
    </source>
</evidence>
<evidence type="ECO:0000313" key="12">
    <source>
        <dbReference type="EMBL" id="RKD94994.1"/>
    </source>
</evidence>
<feature type="transmembrane region" description="Helical" evidence="10">
    <location>
        <begin position="176"/>
        <end position="193"/>
    </location>
</feature>
<organism evidence="12 13">
    <name type="scientific">Halopiger aswanensis</name>
    <dbReference type="NCBI Taxonomy" id="148449"/>
    <lineage>
        <taxon>Archaea</taxon>
        <taxon>Methanobacteriati</taxon>
        <taxon>Methanobacteriota</taxon>
        <taxon>Stenosarchaea group</taxon>
        <taxon>Halobacteria</taxon>
        <taxon>Halobacteriales</taxon>
        <taxon>Natrialbaceae</taxon>
        <taxon>Halopiger</taxon>
    </lineage>
</organism>
<dbReference type="AlphaFoldDB" id="A0A419WHL8"/>
<keyword evidence="2 10" id="KW-0812">Transmembrane</keyword>
<evidence type="ECO:0000256" key="9">
    <source>
        <dbReference type="SAM" id="MobiDB-lite"/>
    </source>
</evidence>
<dbReference type="Pfam" id="PF17874">
    <property type="entry name" value="TPR_MalT"/>
    <property type="match status" value="1"/>
</dbReference>
<comment type="similarity">
    <text evidence="7">Belongs to the Tom70 family.</text>
</comment>
<dbReference type="EMBL" id="RAPO01000002">
    <property type="protein sequence ID" value="RKD94994.1"/>
    <property type="molecule type" value="Genomic_DNA"/>
</dbReference>
<feature type="region of interest" description="Disordered" evidence="9">
    <location>
        <begin position="433"/>
        <end position="471"/>
    </location>
</feature>
<evidence type="ECO:0000256" key="7">
    <source>
        <dbReference type="ARBA" id="ARBA00038030"/>
    </source>
</evidence>
<feature type="transmembrane region" description="Helical" evidence="10">
    <location>
        <begin position="64"/>
        <end position="91"/>
    </location>
</feature>
<keyword evidence="5 10" id="KW-1133">Transmembrane helix</keyword>
<feature type="compositionally biased region" description="Basic and acidic residues" evidence="9">
    <location>
        <begin position="460"/>
        <end position="471"/>
    </location>
</feature>
<evidence type="ECO:0000256" key="6">
    <source>
        <dbReference type="ARBA" id="ARBA00023136"/>
    </source>
</evidence>
<gene>
    <name evidence="12" type="ORF">ATJ93_1842</name>
</gene>
<feature type="transmembrane region" description="Helical" evidence="10">
    <location>
        <begin position="137"/>
        <end position="164"/>
    </location>
</feature>
<comment type="subcellular location">
    <subcellularLocation>
        <location evidence="1">Membrane</location>
        <topology evidence="1">Single-pass membrane protein</topology>
    </subcellularLocation>
</comment>
<keyword evidence="3" id="KW-0677">Repeat</keyword>
<name>A0A419WHL8_9EURY</name>
<dbReference type="PROSITE" id="PS50005">
    <property type="entry name" value="TPR"/>
    <property type="match status" value="3"/>
</dbReference>
<keyword evidence="6 10" id="KW-0472">Membrane</keyword>
<dbReference type="OrthoDB" id="115601at2157"/>
<feature type="transmembrane region" description="Helical" evidence="10">
    <location>
        <begin position="98"/>
        <end position="117"/>
    </location>
</feature>
<evidence type="ECO:0000313" key="13">
    <source>
        <dbReference type="Proteomes" id="UP000283805"/>
    </source>
</evidence>
<dbReference type="InterPro" id="IPR041617">
    <property type="entry name" value="TPR_MalT"/>
</dbReference>
<dbReference type="GO" id="GO:0016020">
    <property type="term" value="C:membrane"/>
    <property type="evidence" value="ECO:0007669"/>
    <property type="project" value="UniProtKB-SubCell"/>
</dbReference>
<feature type="repeat" description="TPR" evidence="8">
    <location>
        <begin position="244"/>
        <end position="277"/>
    </location>
</feature>
<evidence type="ECO:0000256" key="10">
    <source>
        <dbReference type="SAM" id="Phobius"/>
    </source>
</evidence>
<protein>
    <submittedName>
        <fullName evidence="12">Tfp pilus assembly protein PilF</fullName>
    </submittedName>
</protein>